<dbReference type="Proteomes" id="UP001642464">
    <property type="component" value="Unassembled WGS sequence"/>
</dbReference>
<organism evidence="2 3">
    <name type="scientific">Durusdinium trenchii</name>
    <dbReference type="NCBI Taxonomy" id="1381693"/>
    <lineage>
        <taxon>Eukaryota</taxon>
        <taxon>Sar</taxon>
        <taxon>Alveolata</taxon>
        <taxon>Dinophyceae</taxon>
        <taxon>Suessiales</taxon>
        <taxon>Symbiodiniaceae</taxon>
        <taxon>Durusdinium</taxon>
    </lineage>
</organism>
<evidence type="ECO:0000313" key="2">
    <source>
        <dbReference type="EMBL" id="CAK9070307.1"/>
    </source>
</evidence>
<sequence length="299" mass="33223">VWGLFPVNTCCGSGGCRYVWMVSTQLCRSPNEQLKRPLVLKACSLMHRRNQPSEKVSQSPDIRNLQETVPLWCTREEPAPALSEAEERLRGALEALATLKGSSSPRAPKSESQPETPVRRWERRRKVRLVSETSPGPLTPMSLSRGERLGADTTPVKMLRPQCQDLAATLRVLEDLASAADAAAETWPVCWDLCRRLRHSAVSKLAELRQRNEDGSLCSKVLAQVKSDAVLGLELLESSVTNESASHVAVTGCRTRTSPGPRDLRCRDPEELRKILGAVARDMEDTLHGLRAKRYAWPK</sequence>
<reference evidence="2 3" key="1">
    <citation type="submission" date="2024-02" db="EMBL/GenBank/DDBJ databases">
        <authorList>
            <person name="Chen Y."/>
            <person name="Shah S."/>
            <person name="Dougan E. K."/>
            <person name="Thang M."/>
            <person name="Chan C."/>
        </authorList>
    </citation>
    <scope>NUCLEOTIDE SEQUENCE [LARGE SCALE GENOMIC DNA]</scope>
</reference>
<evidence type="ECO:0000256" key="1">
    <source>
        <dbReference type="SAM" id="MobiDB-lite"/>
    </source>
</evidence>
<feature type="region of interest" description="Disordered" evidence="1">
    <location>
        <begin position="98"/>
        <end position="120"/>
    </location>
</feature>
<protein>
    <submittedName>
        <fullName evidence="2">Uncharacterized protein</fullName>
    </submittedName>
</protein>
<evidence type="ECO:0000313" key="3">
    <source>
        <dbReference type="Proteomes" id="UP001642464"/>
    </source>
</evidence>
<dbReference type="EMBL" id="CAXAMM010032802">
    <property type="protein sequence ID" value="CAK9070307.1"/>
    <property type="molecule type" value="Genomic_DNA"/>
</dbReference>
<keyword evidence="3" id="KW-1185">Reference proteome</keyword>
<name>A0ABP0P5X4_9DINO</name>
<comment type="caution">
    <text evidence="2">The sequence shown here is derived from an EMBL/GenBank/DDBJ whole genome shotgun (WGS) entry which is preliminary data.</text>
</comment>
<feature type="compositionally biased region" description="Polar residues" evidence="1">
    <location>
        <begin position="100"/>
        <end position="115"/>
    </location>
</feature>
<proteinExistence type="predicted"/>
<gene>
    <name evidence="2" type="ORF">SCF082_LOCUS35008</name>
</gene>
<feature type="non-terminal residue" evidence="2">
    <location>
        <position position="1"/>
    </location>
</feature>
<accession>A0ABP0P5X4</accession>